<feature type="domain" description="Prion-inhibition and propagation HeLo" evidence="1">
    <location>
        <begin position="5"/>
        <end position="206"/>
    </location>
</feature>
<comment type="caution">
    <text evidence="2">The sequence shown here is derived from an EMBL/GenBank/DDBJ whole genome shotgun (WGS) entry which is preliminary data.</text>
</comment>
<dbReference type="Proteomes" id="UP000824998">
    <property type="component" value="Unassembled WGS sequence"/>
</dbReference>
<dbReference type="Gene3D" id="1.20.120.1020">
    <property type="entry name" value="Prion-inhibition and propagation, HeLo domain"/>
    <property type="match status" value="1"/>
</dbReference>
<reference evidence="2" key="1">
    <citation type="journal article" date="2021" name="IMA Fungus">
        <title>Genomic characterization of three marine fungi, including Emericellopsis atlantica sp. nov. with signatures of a generalist lifestyle and marine biomass degradation.</title>
        <authorList>
            <person name="Hagestad O.C."/>
            <person name="Hou L."/>
            <person name="Andersen J.H."/>
            <person name="Hansen E.H."/>
            <person name="Altermark B."/>
            <person name="Li C."/>
            <person name="Kuhnert E."/>
            <person name="Cox R.J."/>
            <person name="Crous P.W."/>
            <person name="Spatafora J.W."/>
            <person name="Lail K."/>
            <person name="Amirebrahimi M."/>
            <person name="Lipzen A."/>
            <person name="Pangilinan J."/>
            <person name="Andreopoulos W."/>
            <person name="Hayes R.D."/>
            <person name="Ng V."/>
            <person name="Grigoriev I.V."/>
            <person name="Jackson S.A."/>
            <person name="Sutton T.D.S."/>
            <person name="Dobson A.D.W."/>
            <person name="Rama T."/>
        </authorList>
    </citation>
    <scope>NUCLEOTIDE SEQUENCE</scope>
    <source>
        <strain evidence="2">TRa018bII</strain>
    </source>
</reference>
<organism evidence="2 3">
    <name type="scientific">Amylocarpus encephaloides</name>
    <dbReference type="NCBI Taxonomy" id="45428"/>
    <lineage>
        <taxon>Eukaryota</taxon>
        <taxon>Fungi</taxon>
        <taxon>Dikarya</taxon>
        <taxon>Ascomycota</taxon>
        <taxon>Pezizomycotina</taxon>
        <taxon>Leotiomycetes</taxon>
        <taxon>Helotiales</taxon>
        <taxon>Helotiales incertae sedis</taxon>
        <taxon>Amylocarpus</taxon>
    </lineage>
</organism>
<dbReference type="OrthoDB" id="20872at2759"/>
<evidence type="ECO:0000313" key="3">
    <source>
        <dbReference type="Proteomes" id="UP000824998"/>
    </source>
</evidence>
<dbReference type="PANTHER" id="PTHR37542">
    <property type="entry name" value="HELO DOMAIN-CONTAINING PROTEIN-RELATED"/>
    <property type="match status" value="1"/>
</dbReference>
<sequence>MEIAGLTIGIAGLASIFNNIVDSFEYIRLARSFGRTFETNLLRLDVARLRLSRWGEAVGLSGNVTDQDTRQYTSILSDDVILVANDILGRILQLFAECEKVSSQFRMGKKPDDQSLQNYDERQDLGTASTSLHGKMRELSIKRQNRTALAKKVRWTIYSEKQFEELVNEITRLTDELMNLVPGEVELQKRLCHSEVVQISESFGTLATVAKGQDEMFWSVFVQGLKSVYALSGESQIPFEFQTTIPNLKQLQTKSTPKTEERVESSTCDDMNKLESWIQDILIQTYPTIKDRVCNALFKVC</sequence>
<dbReference type="Pfam" id="PF14479">
    <property type="entry name" value="HeLo"/>
    <property type="match status" value="1"/>
</dbReference>
<protein>
    <submittedName>
        <fullName evidence="2">Prion-inhibition and propagation-domain-containing protein</fullName>
    </submittedName>
</protein>
<dbReference type="InterPro" id="IPR029498">
    <property type="entry name" value="HeLo_dom"/>
</dbReference>
<dbReference type="PANTHER" id="PTHR37542:SF3">
    <property type="entry name" value="PRION-INHIBITION AND PROPAGATION HELO DOMAIN-CONTAINING PROTEIN"/>
    <property type="match status" value="1"/>
</dbReference>
<evidence type="ECO:0000313" key="2">
    <source>
        <dbReference type="EMBL" id="KAG9228056.1"/>
    </source>
</evidence>
<keyword evidence="2" id="KW-0034">Amyloid</keyword>
<name>A0A9P7Y789_9HELO</name>
<dbReference type="AlphaFoldDB" id="A0A9P7Y789"/>
<keyword evidence="2" id="KW-0640">Prion</keyword>
<accession>A0A9P7Y789</accession>
<dbReference type="InterPro" id="IPR038305">
    <property type="entry name" value="HeLo_sf"/>
</dbReference>
<gene>
    <name evidence="2" type="ORF">BJ875DRAFT_529058</name>
</gene>
<keyword evidence="3" id="KW-1185">Reference proteome</keyword>
<dbReference type="EMBL" id="MU252130">
    <property type="protein sequence ID" value="KAG9228056.1"/>
    <property type="molecule type" value="Genomic_DNA"/>
</dbReference>
<evidence type="ECO:0000259" key="1">
    <source>
        <dbReference type="Pfam" id="PF14479"/>
    </source>
</evidence>
<proteinExistence type="predicted"/>